<name>D6WWE2_TRICA</name>
<evidence type="ECO:0000256" key="4">
    <source>
        <dbReference type="ARBA" id="ARBA00022840"/>
    </source>
</evidence>
<reference evidence="9 10" key="1">
    <citation type="journal article" date="2008" name="Nature">
        <title>The genome of the model beetle and pest Tribolium castaneum.</title>
        <authorList>
            <consortium name="Tribolium Genome Sequencing Consortium"/>
            <person name="Richards S."/>
            <person name="Gibbs R.A."/>
            <person name="Weinstock G.M."/>
            <person name="Brown S.J."/>
            <person name="Denell R."/>
            <person name="Beeman R.W."/>
            <person name="Gibbs R."/>
            <person name="Beeman R.W."/>
            <person name="Brown S.J."/>
            <person name="Bucher G."/>
            <person name="Friedrich M."/>
            <person name="Grimmelikhuijzen C.J."/>
            <person name="Klingler M."/>
            <person name="Lorenzen M."/>
            <person name="Richards S."/>
            <person name="Roth S."/>
            <person name="Schroder R."/>
            <person name="Tautz D."/>
            <person name="Zdobnov E.M."/>
            <person name="Muzny D."/>
            <person name="Gibbs R.A."/>
            <person name="Weinstock G.M."/>
            <person name="Attaway T."/>
            <person name="Bell S."/>
            <person name="Buhay C.J."/>
            <person name="Chandrabose M.N."/>
            <person name="Chavez D."/>
            <person name="Clerk-Blankenburg K.P."/>
            <person name="Cree A."/>
            <person name="Dao M."/>
            <person name="Davis C."/>
            <person name="Chacko J."/>
            <person name="Dinh H."/>
            <person name="Dugan-Rocha S."/>
            <person name="Fowler G."/>
            <person name="Garner T.T."/>
            <person name="Garnes J."/>
            <person name="Gnirke A."/>
            <person name="Hawes A."/>
            <person name="Hernandez J."/>
            <person name="Hines S."/>
            <person name="Holder M."/>
            <person name="Hume J."/>
            <person name="Jhangiani S.N."/>
            <person name="Joshi V."/>
            <person name="Khan Z.M."/>
            <person name="Jackson L."/>
            <person name="Kovar C."/>
            <person name="Kowis A."/>
            <person name="Lee S."/>
            <person name="Lewis L.R."/>
            <person name="Margolis J."/>
            <person name="Morgan M."/>
            <person name="Nazareth L.V."/>
            <person name="Nguyen N."/>
            <person name="Okwuonu G."/>
            <person name="Parker D."/>
            <person name="Richards S."/>
            <person name="Ruiz S.J."/>
            <person name="Santibanez J."/>
            <person name="Savard J."/>
            <person name="Scherer S.E."/>
            <person name="Schneider B."/>
            <person name="Sodergren E."/>
            <person name="Tautz D."/>
            <person name="Vattahil S."/>
            <person name="Villasana D."/>
            <person name="White C.S."/>
            <person name="Wright R."/>
            <person name="Park Y."/>
            <person name="Beeman R.W."/>
            <person name="Lord J."/>
            <person name="Oppert B."/>
            <person name="Lorenzen M."/>
            <person name="Brown S."/>
            <person name="Wang L."/>
            <person name="Savard J."/>
            <person name="Tautz D."/>
            <person name="Richards S."/>
            <person name="Weinstock G."/>
            <person name="Gibbs R.A."/>
            <person name="Liu Y."/>
            <person name="Worley K."/>
            <person name="Weinstock G."/>
            <person name="Elsik C.G."/>
            <person name="Reese J.T."/>
            <person name="Elhaik E."/>
            <person name="Landan G."/>
            <person name="Graur D."/>
            <person name="Arensburger P."/>
            <person name="Atkinson P."/>
            <person name="Beeman R.W."/>
            <person name="Beidler J."/>
            <person name="Brown S.J."/>
            <person name="Demuth J.P."/>
            <person name="Drury D.W."/>
            <person name="Du Y.Z."/>
            <person name="Fujiwara H."/>
            <person name="Lorenzen M."/>
            <person name="Maselli V."/>
            <person name="Osanai M."/>
            <person name="Park Y."/>
            <person name="Robertson H.M."/>
            <person name="Tu Z."/>
            <person name="Wang J.J."/>
            <person name="Wang S."/>
            <person name="Richards S."/>
            <person name="Song H."/>
            <person name="Zhang L."/>
            <person name="Sodergren E."/>
            <person name="Werner D."/>
            <person name="Stanke M."/>
            <person name="Morgenstern B."/>
            <person name="Solovyev V."/>
            <person name="Kosarev P."/>
            <person name="Brown G."/>
            <person name="Chen H.C."/>
            <person name="Ermolaeva O."/>
            <person name="Hlavina W."/>
            <person name="Kapustin Y."/>
            <person name="Kiryutin B."/>
            <person name="Kitts P."/>
            <person name="Maglott D."/>
            <person name="Pruitt K."/>
            <person name="Sapojnikov V."/>
            <person name="Souvorov A."/>
            <person name="Mackey A.J."/>
            <person name="Waterhouse R.M."/>
            <person name="Wyder S."/>
            <person name="Zdobnov E.M."/>
            <person name="Zdobnov E.M."/>
            <person name="Wyder S."/>
            <person name="Kriventseva E.V."/>
            <person name="Kadowaki T."/>
            <person name="Bork P."/>
            <person name="Aranda M."/>
            <person name="Bao R."/>
            <person name="Beermann A."/>
            <person name="Berns N."/>
            <person name="Bolognesi R."/>
            <person name="Bonneton F."/>
            <person name="Bopp D."/>
            <person name="Brown S.J."/>
            <person name="Bucher G."/>
            <person name="Butts T."/>
            <person name="Chaumot A."/>
            <person name="Denell R.E."/>
            <person name="Ferrier D.E."/>
            <person name="Friedrich M."/>
            <person name="Gordon C.M."/>
            <person name="Jindra M."/>
            <person name="Klingler M."/>
            <person name="Lan Q."/>
            <person name="Lattorff H.M."/>
            <person name="Laudet V."/>
            <person name="von Levetsow C."/>
            <person name="Liu Z."/>
            <person name="Lutz R."/>
            <person name="Lynch J.A."/>
            <person name="da Fonseca R.N."/>
            <person name="Posnien N."/>
            <person name="Reuter R."/>
            <person name="Roth S."/>
            <person name="Savard J."/>
            <person name="Schinko J.B."/>
            <person name="Schmitt C."/>
            <person name="Schoppmeier M."/>
            <person name="Schroder R."/>
            <person name="Shippy T.D."/>
            <person name="Simonnet F."/>
            <person name="Marques-Souza H."/>
            <person name="Tautz D."/>
            <person name="Tomoyasu Y."/>
            <person name="Trauner J."/>
            <person name="Van der Zee M."/>
            <person name="Vervoort M."/>
            <person name="Wittkopp N."/>
            <person name="Wimmer E.A."/>
            <person name="Yang X."/>
            <person name="Jones A.K."/>
            <person name="Sattelle D.B."/>
            <person name="Ebert P.R."/>
            <person name="Nelson D."/>
            <person name="Scott J.G."/>
            <person name="Beeman R.W."/>
            <person name="Muthukrishnan S."/>
            <person name="Kramer K.J."/>
            <person name="Arakane Y."/>
            <person name="Beeman R.W."/>
            <person name="Zhu Q."/>
            <person name="Hogenkamp D."/>
            <person name="Dixit R."/>
            <person name="Oppert B."/>
            <person name="Jiang H."/>
            <person name="Zou Z."/>
            <person name="Marshall J."/>
            <person name="Elpidina E."/>
            <person name="Vinokurov K."/>
            <person name="Oppert C."/>
            <person name="Zou Z."/>
            <person name="Evans J."/>
            <person name="Lu Z."/>
            <person name="Zhao P."/>
            <person name="Sumathipala N."/>
            <person name="Altincicek B."/>
            <person name="Vilcinskas A."/>
            <person name="Williams M."/>
            <person name="Hultmark D."/>
            <person name="Hetru C."/>
            <person name="Jiang H."/>
            <person name="Grimmelikhuijzen C.J."/>
            <person name="Hauser F."/>
            <person name="Cazzamali G."/>
            <person name="Williamson M."/>
            <person name="Park Y."/>
            <person name="Li B."/>
            <person name="Tanaka Y."/>
            <person name="Predel R."/>
            <person name="Neupert S."/>
            <person name="Schachtner J."/>
            <person name="Verleyen P."/>
            <person name="Raible F."/>
            <person name="Bork P."/>
            <person name="Friedrich M."/>
            <person name="Walden K.K."/>
            <person name="Robertson H.M."/>
            <person name="Angeli S."/>
            <person name="Foret S."/>
            <person name="Bucher G."/>
            <person name="Schuetz S."/>
            <person name="Maleszka R."/>
            <person name="Wimmer E.A."/>
            <person name="Beeman R.W."/>
            <person name="Lorenzen M."/>
            <person name="Tomoyasu Y."/>
            <person name="Miller S.C."/>
            <person name="Grossmann D."/>
            <person name="Bucher G."/>
        </authorList>
    </citation>
    <scope>NUCLEOTIDE SEQUENCE [LARGE SCALE GENOMIC DNA]</scope>
    <source>
        <strain evidence="9 10">Georgia GA2</strain>
    </source>
</reference>
<reference evidence="9 10" key="2">
    <citation type="journal article" date="2010" name="Nucleic Acids Res.">
        <title>BeetleBase in 2010: revisions to provide comprehensive genomic information for Tribolium castaneum.</title>
        <authorList>
            <person name="Kim H.S."/>
            <person name="Murphy T."/>
            <person name="Xia J."/>
            <person name="Caragea D."/>
            <person name="Park Y."/>
            <person name="Beeman R.W."/>
            <person name="Lorenzen M.D."/>
            <person name="Butcher S."/>
            <person name="Manak J.R."/>
            <person name="Brown S.J."/>
        </authorList>
    </citation>
    <scope>GENOME REANNOTATION</scope>
    <source>
        <strain evidence="9 10">Georgia GA2</strain>
    </source>
</reference>
<protein>
    <recommendedName>
        <fullName evidence="7">DNA repair protein RAD51 homolog 3</fullName>
    </recommendedName>
</protein>
<dbReference type="FunFam" id="3.40.50.300:FF:002382">
    <property type="entry name" value="DNA repair protein RAD51C, putative"/>
    <property type="match status" value="1"/>
</dbReference>
<keyword evidence="4" id="KW-0067">ATP-binding</keyword>
<proteinExistence type="predicted"/>
<dbReference type="PROSITE" id="PS50162">
    <property type="entry name" value="RECA_2"/>
    <property type="match status" value="1"/>
</dbReference>
<dbReference type="PANTHER" id="PTHR46239">
    <property type="entry name" value="DNA REPAIR PROTEIN RAD51 HOMOLOG 3 RAD51C"/>
    <property type="match status" value="1"/>
</dbReference>
<dbReference type="GO" id="GO:0005524">
    <property type="term" value="F:ATP binding"/>
    <property type="evidence" value="ECO:0007669"/>
    <property type="project" value="UniProtKB-KW"/>
</dbReference>
<dbReference type="InterPro" id="IPR052093">
    <property type="entry name" value="HR_Repair_Mediator"/>
</dbReference>
<dbReference type="GO" id="GO:0005657">
    <property type="term" value="C:replication fork"/>
    <property type="evidence" value="ECO:0000318"/>
    <property type="project" value="GO_Central"/>
</dbReference>
<keyword evidence="3" id="KW-0227">DNA damage</keyword>
<evidence type="ECO:0000256" key="2">
    <source>
        <dbReference type="ARBA" id="ARBA00022741"/>
    </source>
</evidence>
<dbReference type="eggNOG" id="KOG1434">
    <property type="taxonomic scope" value="Eukaryota"/>
</dbReference>
<comment type="subcellular location">
    <subcellularLocation>
        <location evidence="1">Nucleus</location>
    </subcellularLocation>
</comment>
<evidence type="ECO:0000256" key="3">
    <source>
        <dbReference type="ARBA" id="ARBA00022763"/>
    </source>
</evidence>
<dbReference type="HOGENOM" id="CLU_1252091_0_0_1"/>
<dbReference type="FunCoup" id="D6WWE2">
    <property type="interactions" value="309"/>
</dbReference>
<evidence type="ECO:0000259" key="8">
    <source>
        <dbReference type="PROSITE" id="PS50162"/>
    </source>
</evidence>
<keyword evidence="2" id="KW-0547">Nucleotide-binding</keyword>
<accession>D6WWE2</accession>
<dbReference type="InterPro" id="IPR027417">
    <property type="entry name" value="P-loop_NTPase"/>
</dbReference>
<dbReference type="OMA" id="AMETFTV"/>
<dbReference type="InParanoid" id="D6WWE2"/>
<sequence length="272" mass="30440">MNQPISSLNLPDSIIGKLANLGFNYCNDLGENVAQRANIPDYGSLKRAPKRCTALELCESESNWKPVTSFIPQLDCLLSKEIASGVVTELCGLPGTGRTQICLHLAVGVAGETVFIHTNNNLSVERLKEIAEKFVPDVGALMQKLLCIEATNFTELRATVQFLKTWLSNNQIRLLIVDSIAWPLKQQPLMERPHLIYRLFQELRILANLHNFAIVVTNDLTTRNTGATSSSFGDSFYHIVNNRILLSRVNNRFCAKTLKSANKNSEVFFKFE</sequence>
<dbReference type="GO" id="GO:0003677">
    <property type="term" value="F:DNA binding"/>
    <property type="evidence" value="ECO:0007669"/>
    <property type="project" value="InterPro"/>
</dbReference>
<dbReference type="GO" id="GO:0007131">
    <property type="term" value="P:reciprocal meiotic recombination"/>
    <property type="evidence" value="ECO:0000318"/>
    <property type="project" value="GO_Central"/>
</dbReference>
<dbReference type="STRING" id="7070.D6WWE2"/>
<dbReference type="KEGG" id="tca:662273"/>
<dbReference type="AlphaFoldDB" id="D6WWE2"/>
<dbReference type="Proteomes" id="UP000007266">
    <property type="component" value="Linkage group 8"/>
</dbReference>
<gene>
    <name evidence="9" type="primary">AUGUSTUS-3.0.2_06372</name>
    <name evidence="9" type="ORF">TcasGA2_TC006372</name>
</gene>
<evidence type="ECO:0000256" key="1">
    <source>
        <dbReference type="ARBA" id="ARBA00004123"/>
    </source>
</evidence>
<dbReference type="GO" id="GO:0033063">
    <property type="term" value="C:Rad51B-Rad51C-Rad51D-XRCC2 complex"/>
    <property type="evidence" value="ECO:0000318"/>
    <property type="project" value="GO_Central"/>
</dbReference>
<evidence type="ECO:0000256" key="5">
    <source>
        <dbReference type="ARBA" id="ARBA00023204"/>
    </source>
</evidence>
<keyword evidence="5" id="KW-0234">DNA repair</keyword>
<keyword evidence="10" id="KW-1185">Reference proteome</keyword>
<dbReference type="Gene3D" id="3.40.50.300">
    <property type="entry name" value="P-loop containing nucleotide triphosphate hydrolases"/>
    <property type="match status" value="1"/>
</dbReference>
<dbReference type="GO" id="GO:0033065">
    <property type="term" value="C:Rad51C-XRCC3 complex"/>
    <property type="evidence" value="ECO:0000318"/>
    <property type="project" value="GO_Central"/>
</dbReference>
<dbReference type="SUPFAM" id="SSF52540">
    <property type="entry name" value="P-loop containing nucleoside triphosphate hydrolases"/>
    <property type="match status" value="1"/>
</dbReference>
<evidence type="ECO:0000313" key="10">
    <source>
        <dbReference type="Proteomes" id="UP000007266"/>
    </source>
</evidence>
<evidence type="ECO:0000313" key="9">
    <source>
        <dbReference type="EMBL" id="EFA08701.2"/>
    </source>
</evidence>
<dbReference type="EMBL" id="KQ971361">
    <property type="protein sequence ID" value="EFA08701.2"/>
    <property type="molecule type" value="Genomic_DNA"/>
</dbReference>
<feature type="domain" description="RecA family profile 1" evidence="8">
    <location>
        <begin position="63"/>
        <end position="220"/>
    </location>
</feature>
<dbReference type="GO" id="GO:0000707">
    <property type="term" value="P:meiotic DNA recombinase assembly"/>
    <property type="evidence" value="ECO:0000318"/>
    <property type="project" value="GO_Central"/>
</dbReference>
<dbReference type="Pfam" id="PF08423">
    <property type="entry name" value="Rad51"/>
    <property type="match status" value="1"/>
</dbReference>
<evidence type="ECO:0000256" key="7">
    <source>
        <dbReference type="ARBA" id="ARBA00040674"/>
    </source>
</evidence>
<dbReference type="InterPro" id="IPR020588">
    <property type="entry name" value="RecA_ATP-bd"/>
</dbReference>
<evidence type="ECO:0000256" key="6">
    <source>
        <dbReference type="ARBA" id="ARBA00023242"/>
    </source>
</evidence>
<dbReference type="InterPro" id="IPR013632">
    <property type="entry name" value="Rad51_C"/>
</dbReference>
<dbReference type="PANTHER" id="PTHR46239:SF1">
    <property type="entry name" value="DNA REPAIR PROTEIN RAD51 HOMOLOG 3"/>
    <property type="match status" value="1"/>
</dbReference>
<keyword evidence="6" id="KW-0539">Nucleus</keyword>
<organism evidence="9 10">
    <name type="scientific">Tribolium castaneum</name>
    <name type="common">Red flour beetle</name>
    <dbReference type="NCBI Taxonomy" id="7070"/>
    <lineage>
        <taxon>Eukaryota</taxon>
        <taxon>Metazoa</taxon>
        <taxon>Ecdysozoa</taxon>
        <taxon>Arthropoda</taxon>
        <taxon>Hexapoda</taxon>
        <taxon>Insecta</taxon>
        <taxon>Pterygota</taxon>
        <taxon>Neoptera</taxon>
        <taxon>Endopterygota</taxon>
        <taxon>Coleoptera</taxon>
        <taxon>Polyphaga</taxon>
        <taxon>Cucujiformia</taxon>
        <taxon>Tenebrionidae</taxon>
        <taxon>Tenebrionidae incertae sedis</taxon>
        <taxon>Tribolium</taxon>
    </lineage>
</organism>
<dbReference type="GO" id="GO:0140664">
    <property type="term" value="F:ATP-dependent DNA damage sensor activity"/>
    <property type="evidence" value="ECO:0007669"/>
    <property type="project" value="InterPro"/>
</dbReference>
<dbReference type="OrthoDB" id="5957327at2759"/>